<sequence length="178" mass="20638">MSLNDQSVEINENDQKGDNQSMLISEGDIQNISFSTDNKESVFDDILEDTLKEFESKSEKKTIPYYSKILLIILYSDTTNVDTLEKRNLHLIYVLIDNIKNWRYNKPDIKQLLGYLLILKVSDNTEKQSENFKNVTCEVFHKSLEVLLNPLLNNNSIDLTLNSEMIWFSPRVSIIIAD</sequence>
<comment type="caution">
    <text evidence="2">The sequence shown here is derived from an EMBL/GenBank/DDBJ whole genome shotgun (WGS) entry which is preliminary data.</text>
</comment>
<evidence type="ECO:0000313" key="2">
    <source>
        <dbReference type="EMBL" id="CAG8557754.1"/>
    </source>
</evidence>
<evidence type="ECO:0000256" key="1">
    <source>
        <dbReference type="SAM" id="MobiDB-lite"/>
    </source>
</evidence>
<protein>
    <submittedName>
        <fullName evidence="2">3299_t:CDS:1</fullName>
    </submittedName>
</protein>
<feature type="compositionally biased region" description="Polar residues" evidence="1">
    <location>
        <begin position="1"/>
        <end position="10"/>
    </location>
</feature>
<dbReference type="EMBL" id="CAJVPQ010001539">
    <property type="protein sequence ID" value="CAG8557754.1"/>
    <property type="molecule type" value="Genomic_DNA"/>
</dbReference>
<dbReference type="OrthoDB" id="2387919at2759"/>
<reference evidence="2" key="1">
    <citation type="submission" date="2021-06" db="EMBL/GenBank/DDBJ databases">
        <authorList>
            <person name="Kallberg Y."/>
            <person name="Tangrot J."/>
            <person name="Rosling A."/>
        </authorList>
    </citation>
    <scope>NUCLEOTIDE SEQUENCE</scope>
    <source>
        <strain evidence="2">UK204</strain>
    </source>
</reference>
<name>A0A9N9B8Y7_9GLOM</name>
<proteinExistence type="predicted"/>
<feature type="region of interest" description="Disordered" evidence="1">
    <location>
        <begin position="1"/>
        <end position="20"/>
    </location>
</feature>
<dbReference type="AlphaFoldDB" id="A0A9N9B8Y7"/>
<accession>A0A9N9B8Y7</accession>
<evidence type="ECO:0000313" key="3">
    <source>
        <dbReference type="Proteomes" id="UP000789570"/>
    </source>
</evidence>
<dbReference type="Proteomes" id="UP000789570">
    <property type="component" value="Unassembled WGS sequence"/>
</dbReference>
<dbReference type="Pfam" id="PF18759">
    <property type="entry name" value="Plavaka"/>
    <property type="match status" value="1"/>
</dbReference>
<keyword evidence="3" id="KW-1185">Reference proteome</keyword>
<gene>
    <name evidence="2" type="ORF">FCALED_LOCUS6442</name>
</gene>
<organism evidence="2 3">
    <name type="scientific">Funneliformis caledonium</name>
    <dbReference type="NCBI Taxonomy" id="1117310"/>
    <lineage>
        <taxon>Eukaryota</taxon>
        <taxon>Fungi</taxon>
        <taxon>Fungi incertae sedis</taxon>
        <taxon>Mucoromycota</taxon>
        <taxon>Glomeromycotina</taxon>
        <taxon>Glomeromycetes</taxon>
        <taxon>Glomerales</taxon>
        <taxon>Glomeraceae</taxon>
        <taxon>Funneliformis</taxon>
    </lineage>
</organism>
<dbReference type="InterPro" id="IPR041078">
    <property type="entry name" value="Plavaka"/>
</dbReference>